<dbReference type="AlphaFoldDB" id="A0ABD5CGT2"/>
<organism evidence="3 4">
    <name type="scientific">Paraburkholderia graminis</name>
    <dbReference type="NCBI Taxonomy" id="60548"/>
    <lineage>
        <taxon>Bacteria</taxon>
        <taxon>Pseudomonadati</taxon>
        <taxon>Pseudomonadota</taxon>
        <taxon>Betaproteobacteria</taxon>
        <taxon>Burkholderiales</taxon>
        <taxon>Burkholderiaceae</taxon>
        <taxon>Paraburkholderia</taxon>
    </lineage>
</organism>
<gene>
    <name evidence="3" type="ORF">QF025_003253</name>
</gene>
<dbReference type="InterPro" id="IPR017740">
    <property type="entry name" value="TssA-like"/>
</dbReference>
<protein>
    <submittedName>
        <fullName evidence="3">Type VI secretion system protein ImpA</fullName>
    </submittedName>
</protein>
<dbReference type="InterPro" id="IPR010657">
    <property type="entry name" value="ImpA_N"/>
</dbReference>
<dbReference type="EMBL" id="JAVIZN010000002">
    <property type="protein sequence ID" value="MDR6204533.1"/>
    <property type="molecule type" value="Genomic_DNA"/>
</dbReference>
<dbReference type="NCBIfam" id="TIGR03363">
    <property type="entry name" value="VI_chp_8"/>
    <property type="match status" value="1"/>
</dbReference>
<evidence type="ECO:0000256" key="1">
    <source>
        <dbReference type="SAM" id="MobiDB-lite"/>
    </source>
</evidence>
<proteinExistence type="predicted"/>
<evidence type="ECO:0000313" key="4">
    <source>
        <dbReference type="Proteomes" id="UP001245184"/>
    </source>
</evidence>
<dbReference type="Pfam" id="PF06812">
    <property type="entry name" value="ImpA_N"/>
    <property type="match status" value="1"/>
</dbReference>
<evidence type="ECO:0000313" key="3">
    <source>
        <dbReference type="EMBL" id="MDR6204533.1"/>
    </source>
</evidence>
<evidence type="ECO:0000259" key="2">
    <source>
        <dbReference type="Pfam" id="PF06812"/>
    </source>
</evidence>
<feature type="region of interest" description="Disordered" evidence="1">
    <location>
        <begin position="330"/>
        <end position="356"/>
    </location>
</feature>
<dbReference type="Proteomes" id="UP001245184">
    <property type="component" value="Unassembled WGS sequence"/>
</dbReference>
<dbReference type="PANTHER" id="PTHR37951">
    <property type="entry name" value="CYTOPLASMIC PROTEIN-RELATED"/>
    <property type="match status" value="1"/>
</dbReference>
<reference evidence="3 4" key="1">
    <citation type="submission" date="2023-08" db="EMBL/GenBank/DDBJ databases">
        <title>Genome sequencing of plant associated microbes to promote plant fitness in Sorghum bicolor and Oryza sativa.</title>
        <authorList>
            <person name="Coleman-Derr D."/>
        </authorList>
    </citation>
    <scope>NUCLEOTIDE SEQUENCE [LARGE SCALE GENOMIC DNA]</scope>
    <source>
        <strain evidence="3 4">SLBN-33</strain>
    </source>
</reference>
<dbReference type="PANTHER" id="PTHR37951:SF1">
    <property type="entry name" value="TYPE VI SECRETION SYSTEM COMPONENT TSSA1"/>
    <property type="match status" value="1"/>
</dbReference>
<feature type="domain" description="ImpA N-terminal" evidence="2">
    <location>
        <begin position="70"/>
        <end position="192"/>
    </location>
</feature>
<name>A0ABD5CGT2_9BURK</name>
<comment type="caution">
    <text evidence="3">The sequence shown here is derived from an EMBL/GenBank/DDBJ whole genome shotgun (WGS) entry which is preliminary data.</text>
</comment>
<accession>A0ABD5CGT2</accession>
<feature type="compositionally biased region" description="Low complexity" evidence="1">
    <location>
        <begin position="330"/>
        <end position="343"/>
    </location>
</feature>
<sequence length="421" mass="44832">MYSVRQTFASGQPRLFAASGGITARRQLFCHGPETPNEITRARPPFSLALAHALLFQSDMTDSYTTNALLSPIDDAAPAGLNLEYDPAFTELELLATPTPERAMGDSLKAAQEPDWDKVASAAGALLACTKDLRVAVHLCSARTRREGLSGWAAGLGLVRGLLERYWDHVHPQLDADDNNDPTARANALMPLGDPQSALGMFRLAPFVQSPRLGRFSLRDLRVATGAINASPSQDGAPAPTLVDLEACCMDCPEDQLPQSAATLAEAQEHAQAIVALAREKLGTASPDLALLCGDIAELKKFVDAQVQRRFPGRPDAGVGASPASLSGSLLDLSSSSSSPVSPHEGATHEPANARISGQADVIRRLDEICNYYERVEPSSPLPILLKRARRLVGKSFAEVLRDIAPGGLSELQTLSGSESE</sequence>